<sequence>MTPQIIVNGFWKTGVTFDSTANEYIFVQQYCTHGALGDYLRDRQLTWNNRIQLAHDVALGLSFIHYRGIVHRDLHIGNILVDEKGRCVITDFGISKMLGAIGGNTVTELIGCTPFIPPERLLNPRVEHDQRGDIYSFGVVCWVISSGIRPFVGTPYGIPLALKIAKDMKRESPIPGTPGHYQAMYTKCWDGKPEARPTMVDIISSLVEIKYELEVAEGTSDSAAFMPSSRKIEDANGRTERTFFSTSQVETLRNASDNYHSSNNHTNKLKQADANTANDLKTLFASRVVSAWMATRSGTHSGVVLQIEGGGEYLIHIKPPIGAVITPASNMSRNWQHFTKYDAPPNNNVTVGSWMREAHKGNFIELVTNGRVFTGIRVTK</sequence>
<evidence type="ECO:0000259" key="1">
    <source>
        <dbReference type="PROSITE" id="PS50011"/>
    </source>
</evidence>
<dbReference type="Gene3D" id="1.10.510.10">
    <property type="entry name" value="Transferase(Phosphotransferase) domain 1"/>
    <property type="match status" value="1"/>
</dbReference>
<name>A0A433DGJ9_9FUNG</name>
<feature type="domain" description="Protein kinase" evidence="1">
    <location>
        <begin position="1"/>
        <end position="211"/>
    </location>
</feature>
<dbReference type="Proteomes" id="UP000268093">
    <property type="component" value="Unassembled WGS sequence"/>
</dbReference>
<protein>
    <recommendedName>
        <fullName evidence="1">Protein kinase domain-containing protein</fullName>
    </recommendedName>
</protein>
<dbReference type="SUPFAM" id="SSF56112">
    <property type="entry name" value="Protein kinase-like (PK-like)"/>
    <property type="match status" value="1"/>
</dbReference>
<dbReference type="PROSITE" id="PS50011">
    <property type="entry name" value="PROTEIN_KINASE_DOM"/>
    <property type="match status" value="1"/>
</dbReference>
<dbReference type="Pfam" id="PF07714">
    <property type="entry name" value="PK_Tyr_Ser-Thr"/>
    <property type="match status" value="1"/>
</dbReference>
<dbReference type="EMBL" id="RBNI01001838">
    <property type="protein sequence ID" value="RUP49929.1"/>
    <property type="molecule type" value="Genomic_DNA"/>
</dbReference>
<dbReference type="InterPro" id="IPR000719">
    <property type="entry name" value="Prot_kinase_dom"/>
</dbReference>
<evidence type="ECO:0000313" key="2">
    <source>
        <dbReference type="EMBL" id="RUP49929.1"/>
    </source>
</evidence>
<reference evidence="2 3" key="1">
    <citation type="journal article" date="2018" name="New Phytol.">
        <title>Phylogenomics of Endogonaceae and evolution of mycorrhizas within Mucoromycota.</title>
        <authorList>
            <person name="Chang Y."/>
            <person name="Desiro A."/>
            <person name="Na H."/>
            <person name="Sandor L."/>
            <person name="Lipzen A."/>
            <person name="Clum A."/>
            <person name="Barry K."/>
            <person name="Grigoriev I.V."/>
            <person name="Martin F.M."/>
            <person name="Stajich J.E."/>
            <person name="Smith M.E."/>
            <person name="Bonito G."/>
            <person name="Spatafora J.W."/>
        </authorList>
    </citation>
    <scope>NUCLEOTIDE SEQUENCE [LARGE SCALE GENOMIC DNA]</scope>
    <source>
        <strain evidence="2 3">GMNB39</strain>
    </source>
</reference>
<dbReference type="PANTHER" id="PTHR44329">
    <property type="entry name" value="SERINE/THREONINE-PROTEIN KINASE TNNI3K-RELATED"/>
    <property type="match status" value="1"/>
</dbReference>
<dbReference type="InterPro" id="IPR001245">
    <property type="entry name" value="Ser-Thr/Tyr_kinase_cat_dom"/>
</dbReference>
<dbReference type="InterPro" id="IPR051681">
    <property type="entry name" value="Ser/Thr_Kinases-Pseudokinases"/>
</dbReference>
<comment type="caution">
    <text evidence="2">The sequence shown here is derived from an EMBL/GenBank/DDBJ whole genome shotgun (WGS) entry which is preliminary data.</text>
</comment>
<dbReference type="GO" id="GO:0004674">
    <property type="term" value="F:protein serine/threonine kinase activity"/>
    <property type="evidence" value="ECO:0007669"/>
    <property type="project" value="TreeGrafter"/>
</dbReference>
<accession>A0A433DGJ9</accession>
<evidence type="ECO:0000313" key="3">
    <source>
        <dbReference type="Proteomes" id="UP000268093"/>
    </source>
</evidence>
<keyword evidence="3" id="KW-1185">Reference proteome</keyword>
<dbReference type="GO" id="GO:0005524">
    <property type="term" value="F:ATP binding"/>
    <property type="evidence" value="ECO:0007669"/>
    <property type="project" value="InterPro"/>
</dbReference>
<dbReference type="PRINTS" id="PR00109">
    <property type="entry name" value="TYRKINASE"/>
</dbReference>
<organism evidence="2 3">
    <name type="scientific">Jimgerdemannia flammicorona</name>
    <dbReference type="NCBI Taxonomy" id="994334"/>
    <lineage>
        <taxon>Eukaryota</taxon>
        <taxon>Fungi</taxon>
        <taxon>Fungi incertae sedis</taxon>
        <taxon>Mucoromycota</taxon>
        <taxon>Mucoromycotina</taxon>
        <taxon>Endogonomycetes</taxon>
        <taxon>Endogonales</taxon>
        <taxon>Endogonaceae</taxon>
        <taxon>Jimgerdemannia</taxon>
    </lineage>
</organism>
<dbReference type="OrthoDB" id="6718656at2759"/>
<proteinExistence type="predicted"/>
<gene>
    <name evidence="2" type="ORF">BC936DRAFT_140956</name>
</gene>
<dbReference type="AlphaFoldDB" id="A0A433DGJ9"/>
<dbReference type="InterPro" id="IPR011009">
    <property type="entry name" value="Kinase-like_dom_sf"/>
</dbReference>